<dbReference type="KEGG" id="vg:75691311"/>
<dbReference type="Proteomes" id="UP000827429">
    <property type="component" value="Segment"/>
</dbReference>
<dbReference type="EMBL" id="MZ130476">
    <property type="protein sequence ID" value="QWM89209.1"/>
    <property type="molecule type" value="Genomic_DNA"/>
</dbReference>
<dbReference type="GeneID" id="75691311"/>
<name>A0AAE7RTQ8_9CAUD</name>
<evidence type="ECO:0000313" key="2">
    <source>
        <dbReference type="Proteomes" id="UP000827429"/>
    </source>
</evidence>
<evidence type="ECO:0000313" key="1">
    <source>
        <dbReference type="EMBL" id="QWM89209.1"/>
    </source>
</evidence>
<keyword evidence="2" id="KW-1185">Reference proteome</keyword>
<accession>A0AAE7RTQ8</accession>
<sequence length="80" mass="9296">MDNIEEIIDADVREDFINDICQYKVGDVVWVITEKRFGIIEDRNVAKGTSTPIYRVRVAPSLVLTQVPQDFLNRPPHIRR</sequence>
<dbReference type="RefSeq" id="YP_010358781.1">
    <property type="nucleotide sequence ID" value="NC_062766.1"/>
</dbReference>
<gene>
    <name evidence="1" type="primary">gp_15310</name>
</gene>
<reference evidence="1 2" key="1">
    <citation type="submission" date="2021-04" db="EMBL/GenBank/DDBJ databases">
        <authorList>
            <person name="Shkoporov A.N."/>
            <person name="Stockdale S.R."/>
            <person name="Guerin E."/>
            <person name="Ross R.P."/>
            <person name="Hill C."/>
        </authorList>
    </citation>
    <scope>NUCLEOTIDE SEQUENCE [LARGE SCALE GENOMIC DNA]</scope>
    <source>
        <strain evidence="2">cr123_1</strain>
    </source>
</reference>
<proteinExistence type="predicted"/>
<organism evidence="1 2">
    <name type="scientific">uncultured phage cr123_1</name>
    <dbReference type="NCBI Taxonomy" id="2986401"/>
    <lineage>
        <taxon>Viruses</taxon>
        <taxon>Duplodnaviria</taxon>
        <taxon>Heunggongvirae</taxon>
        <taxon>Uroviricota</taxon>
        <taxon>Caudoviricetes</taxon>
        <taxon>Crassvirales</taxon>
        <taxon>Intestiviridae</taxon>
        <taxon>Crudevirinae</taxon>
        <taxon>Delmidovirus</taxon>
        <taxon>Delmidovirus copri</taxon>
    </lineage>
</organism>
<protein>
    <submittedName>
        <fullName evidence="1">Uncharacterized protein</fullName>
    </submittedName>
</protein>